<feature type="compositionally biased region" description="Basic and acidic residues" evidence="1">
    <location>
        <begin position="289"/>
        <end position="300"/>
    </location>
</feature>
<feature type="compositionally biased region" description="Basic residues" evidence="1">
    <location>
        <begin position="327"/>
        <end position="339"/>
    </location>
</feature>
<dbReference type="Proteomes" id="UP000262397">
    <property type="component" value="Segment"/>
</dbReference>
<feature type="domain" description="Phage-like element PBSX protein XkdF" evidence="2">
    <location>
        <begin position="21"/>
        <end position="141"/>
    </location>
</feature>
<evidence type="ECO:0000259" key="2">
    <source>
        <dbReference type="Pfam" id="PF14550"/>
    </source>
</evidence>
<feature type="region of interest" description="Disordered" evidence="1">
    <location>
        <begin position="218"/>
        <end position="251"/>
    </location>
</feature>
<evidence type="ECO:0000256" key="1">
    <source>
        <dbReference type="SAM" id="MobiDB-lite"/>
    </source>
</evidence>
<dbReference type="GO" id="GO:0006508">
    <property type="term" value="P:proteolysis"/>
    <property type="evidence" value="ECO:0007669"/>
    <property type="project" value="UniProtKB-KW"/>
</dbReference>
<proteinExistence type="predicted"/>
<feature type="compositionally biased region" description="Basic and acidic residues" evidence="1">
    <location>
        <begin position="308"/>
        <end position="317"/>
    </location>
</feature>
<dbReference type="Pfam" id="PF14550">
    <property type="entry name" value="Peptidase_S78_2"/>
    <property type="match status" value="1"/>
</dbReference>
<evidence type="ECO:0000313" key="3">
    <source>
        <dbReference type="EMBL" id="AXN53405.1"/>
    </source>
</evidence>
<accession>A0A385AGZ1</accession>
<gene>
    <name evidence="3" type="ORF">Drs3_00024</name>
</gene>
<keyword evidence="3" id="KW-0378">Hydrolase</keyword>
<organism evidence="3">
    <name type="scientific">Methanobacterium virus Drs3</name>
    <dbReference type="NCBI Taxonomy" id="1430441"/>
    <lineage>
        <taxon>Viruses</taxon>
        <taxon>Duplodnaviria</taxon>
        <taxon>Heunggongvirae</taxon>
        <taxon>Uroviricota</taxon>
        <taxon>Caudoviricetes</taxon>
        <taxon>Methanobavirales</taxon>
        <taxon>Anaerodiviridae</taxon>
        <taxon>Metforvirus</taxon>
        <taxon>Metforvirus limi</taxon>
        <taxon>Metforvirus Drs3</taxon>
    </lineage>
</organism>
<dbReference type="InterPro" id="IPR027924">
    <property type="entry name" value="XkdF"/>
</dbReference>
<reference evidence="3" key="1">
    <citation type="submission" date="2018-07" db="EMBL/GenBank/DDBJ databases">
        <authorList>
            <person name="Quirk P.G."/>
            <person name="Krulwich T.A."/>
        </authorList>
    </citation>
    <scope>NUCLEOTIDE SEQUENCE [LARGE SCALE GENOMIC DNA]</scope>
</reference>
<sequence length="339" mass="38276">MKKENKEENNFKTLKSRVLSVKKSKDHVLFTGTVLIPGEPDCDYENGEEILTPEKVAKMAHEYLLNYRLVDKDHNFFQTHKTVGAPVESYLLPEPRVMKNIEGVEREYPAGTWVVKSMITDPELMKKAEKGQIAYSVTALSKKDAEKLHAARKDRVLIKDLEDPVGFTVSLVENPCVDNSCSVKNDSVVVKEGRAISKQNKNVLEKARDLINELISQSKQLDADNGGNTMAEKEKNENAKPEQSEEKSGYVSRSEFLELKSEFLEFKKQVLKALKNGKSEGGSEEEGGDPEKSKKSKESTEPSSKALKNHDTKKEVSFKSVEYYMGRSKRGRPLKKKME</sequence>
<dbReference type="EMBL" id="MH674343">
    <property type="protein sequence ID" value="AXN53405.1"/>
    <property type="molecule type" value="Genomic_DNA"/>
</dbReference>
<feature type="compositionally biased region" description="Basic and acidic residues" evidence="1">
    <location>
        <begin position="231"/>
        <end position="248"/>
    </location>
</feature>
<protein>
    <submittedName>
        <fullName evidence="3">Putative serine protease</fullName>
    </submittedName>
</protein>
<name>A0A385AGZ1_9CAUD</name>
<dbReference type="GO" id="GO:0008233">
    <property type="term" value="F:peptidase activity"/>
    <property type="evidence" value="ECO:0007669"/>
    <property type="project" value="UniProtKB-KW"/>
</dbReference>
<evidence type="ECO:0000313" key="4">
    <source>
        <dbReference type="Proteomes" id="UP000262397"/>
    </source>
</evidence>
<keyword evidence="4" id="KW-1185">Reference proteome</keyword>
<keyword evidence="3" id="KW-0645">Protease</keyword>
<feature type="region of interest" description="Disordered" evidence="1">
    <location>
        <begin position="274"/>
        <end position="339"/>
    </location>
</feature>